<gene>
    <name evidence="2" type="ORF">EVG20_g5835</name>
</gene>
<evidence type="ECO:0000313" key="3">
    <source>
        <dbReference type="Proteomes" id="UP000298327"/>
    </source>
</evidence>
<evidence type="ECO:0000313" key="2">
    <source>
        <dbReference type="EMBL" id="TFY64789.1"/>
    </source>
</evidence>
<feature type="region of interest" description="Disordered" evidence="1">
    <location>
        <begin position="1"/>
        <end position="24"/>
    </location>
</feature>
<dbReference type="EMBL" id="SEOQ01000361">
    <property type="protein sequence ID" value="TFY64789.1"/>
    <property type="molecule type" value="Genomic_DNA"/>
</dbReference>
<protein>
    <submittedName>
        <fullName evidence="2">Uncharacterized protein</fullName>
    </submittedName>
</protein>
<organism evidence="2 3">
    <name type="scientific">Dentipellis fragilis</name>
    <dbReference type="NCBI Taxonomy" id="205917"/>
    <lineage>
        <taxon>Eukaryota</taxon>
        <taxon>Fungi</taxon>
        <taxon>Dikarya</taxon>
        <taxon>Basidiomycota</taxon>
        <taxon>Agaricomycotina</taxon>
        <taxon>Agaricomycetes</taxon>
        <taxon>Russulales</taxon>
        <taxon>Hericiaceae</taxon>
        <taxon>Dentipellis</taxon>
    </lineage>
</organism>
<evidence type="ECO:0000256" key="1">
    <source>
        <dbReference type="SAM" id="MobiDB-lite"/>
    </source>
</evidence>
<reference evidence="2 3" key="1">
    <citation type="submission" date="2019-02" db="EMBL/GenBank/DDBJ databases">
        <title>Genome sequencing of the rare red list fungi Dentipellis fragilis.</title>
        <authorList>
            <person name="Buettner E."/>
            <person name="Kellner H."/>
        </authorList>
    </citation>
    <scope>NUCLEOTIDE SEQUENCE [LARGE SCALE GENOMIC DNA]</scope>
    <source>
        <strain evidence="2 3">DSM 105465</strain>
    </source>
</reference>
<keyword evidence="3" id="KW-1185">Reference proteome</keyword>
<feature type="compositionally biased region" description="Basic and acidic residues" evidence="1">
    <location>
        <begin position="1"/>
        <end position="10"/>
    </location>
</feature>
<accession>A0A4Y9YUM0</accession>
<dbReference type="AlphaFoldDB" id="A0A4Y9YUM0"/>
<dbReference type="Proteomes" id="UP000298327">
    <property type="component" value="Unassembled WGS sequence"/>
</dbReference>
<dbReference type="OrthoDB" id="2884925at2759"/>
<name>A0A4Y9YUM0_9AGAM</name>
<comment type="caution">
    <text evidence="2">The sequence shown here is derived from an EMBL/GenBank/DDBJ whole genome shotgun (WGS) entry which is preliminary data.</text>
</comment>
<sequence length="142" mass="16009">MSEGSLRDDALSSPCASGAISEAQGEGASSRLANELLAQIFMEASRGSTLLEDWDKPFHPRTEEAKRQHELDDLTWLGVTHVCRRWRMVALGYPLLWKKMRFGYPDMMRAIVDRSAPASLLVEWDDHRLGWGPENIAPSLLE</sequence>
<proteinExistence type="predicted"/>